<name>A0AAW0J108_QUESU</name>
<dbReference type="AlphaFoldDB" id="A0AAW0J108"/>
<dbReference type="Pfam" id="PF02672">
    <property type="entry name" value="CP12"/>
    <property type="match status" value="1"/>
</dbReference>
<protein>
    <submittedName>
        <fullName evidence="1">Calvin cycle protein cp12-3</fullName>
    </submittedName>
</protein>
<dbReference type="GO" id="GO:0080153">
    <property type="term" value="P:negative regulation of reductive pentose-phosphate cycle"/>
    <property type="evidence" value="ECO:0007669"/>
    <property type="project" value="TreeGrafter"/>
</dbReference>
<dbReference type="EMBL" id="PKMF04000747">
    <property type="protein sequence ID" value="KAK7820246.1"/>
    <property type="molecule type" value="Genomic_DNA"/>
</dbReference>
<keyword evidence="2" id="KW-1185">Reference proteome</keyword>
<dbReference type="Proteomes" id="UP000237347">
    <property type="component" value="Unassembled WGS sequence"/>
</dbReference>
<dbReference type="PANTHER" id="PTHR33921">
    <property type="entry name" value="CALVIN CYCLE PROTEIN CP12-2, CHLOROPLASTIC"/>
    <property type="match status" value="1"/>
</dbReference>
<dbReference type="PANTHER" id="PTHR33921:SF16">
    <property type="entry name" value="CALVIN CYCLE PROTEIN CP12-3, CHLOROPLASTIC"/>
    <property type="match status" value="1"/>
</dbReference>
<gene>
    <name evidence="1" type="primary">CP12-3_0</name>
    <name evidence="1" type="ORF">CFP56_039025</name>
</gene>
<evidence type="ECO:0000313" key="1">
    <source>
        <dbReference type="EMBL" id="KAK7820246.1"/>
    </source>
</evidence>
<reference evidence="1 2" key="1">
    <citation type="journal article" date="2018" name="Sci. Data">
        <title>The draft genome sequence of cork oak.</title>
        <authorList>
            <person name="Ramos A.M."/>
            <person name="Usie A."/>
            <person name="Barbosa P."/>
            <person name="Barros P.M."/>
            <person name="Capote T."/>
            <person name="Chaves I."/>
            <person name="Simoes F."/>
            <person name="Abreu I."/>
            <person name="Carrasquinho I."/>
            <person name="Faro C."/>
            <person name="Guimaraes J.B."/>
            <person name="Mendonca D."/>
            <person name="Nobrega F."/>
            <person name="Rodrigues L."/>
            <person name="Saibo N.J.M."/>
            <person name="Varela M.C."/>
            <person name="Egas C."/>
            <person name="Matos J."/>
            <person name="Miguel C.M."/>
            <person name="Oliveira M.M."/>
            <person name="Ricardo C.P."/>
            <person name="Goncalves S."/>
        </authorList>
    </citation>
    <scope>NUCLEOTIDE SEQUENCE [LARGE SCALE GENOMIC DNA]</scope>
    <source>
        <strain evidence="2">cv. HL8</strain>
    </source>
</reference>
<organism evidence="1 2">
    <name type="scientific">Quercus suber</name>
    <name type="common">Cork oak</name>
    <dbReference type="NCBI Taxonomy" id="58331"/>
    <lineage>
        <taxon>Eukaryota</taxon>
        <taxon>Viridiplantae</taxon>
        <taxon>Streptophyta</taxon>
        <taxon>Embryophyta</taxon>
        <taxon>Tracheophyta</taxon>
        <taxon>Spermatophyta</taxon>
        <taxon>Magnoliopsida</taxon>
        <taxon>eudicotyledons</taxon>
        <taxon>Gunneridae</taxon>
        <taxon>Pentapetalae</taxon>
        <taxon>rosids</taxon>
        <taxon>fabids</taxon>
        <taxon>Fagales</taxon>
        <taxon>Fagaceae</taxon>
        <taxon>Quercus</taxon>
    </lineage>
</organism>
<comment type="caution">
    <text evidence="1">The sequence shown here is derived from an EMBL/GenBank/DDBJ whole genome shotgun (WGS) entry which is preliminary data.</text>
</comment>
<sequence>MSEQEEKEVLRSSNYLRCKVAWDEVKEVIQTQADLRLNLEKQDPLKSFCQDNLYTDQCQLYDN</sequence>
<dbReference type="InterPro" id="IPR039314">
    <property type="entry name" value="CP12-like"/>
</dbReference>
<dbReference type="GO" id="GO:0009507">
    <property type="term" value="C:chloroplast"/>
    <property type="evidence" value="ECO:0007669"/>
    <property type="project" value="TreeGrafter"/>
</dbReference>
<evidence type="ECO:0000313" key="2">
    <source>
        <dbReference type="Proteomes" id="UP000237347"/>
    </source>
</evidence>
<proteinExistence type="predicted"/>
<accession>A0AAW0J108</accession>